<organism evidence="2 3">
    <name type="scientific">Phenylobacterium conjunctum</name>
    <dbReference type="NCBI Taxonomy" id="1298959"/>
    <lineage>
        <taxon>Bacteria</taxon>
        <taxon>Pseudomonadati</taxon>
        <taxon>Pseudomonadota</taxon>
        <taxon>Alphaproteobacteria</taxon>
        <taxon>Caulobacterales</taxon>
        <taxon>Caulobacteraceae</taxon>
        <taxon>Phenylobacterium</taxon>
    </lineage>
</organism>
<name>A0ABW3T4W7_9CAUL</name>
<sequence length="335" mass="36503">MVEQSPANIAARTALLIGATGSIGGAVGRALMAHGWTLRIMARSPDRARREAPEFAACDWVRGDALNADDVLAAAQGVQLIVHAANPNGYAGWAKLLPPMMEAVIAAAKATGARILYPGNVYNYGPDAWSHITEDAPQNPKTRKGAIRVTLEKRLAKAAREEGVRTLIVRAGDFFGPVSDSSWLTEGWVKKGKPLTAFSIPGPLEVLHDWAYLPDLAETMARLADREARLADFAVYNFRGHVLTNGEMADALDRVAGRRLKRSRLPWMALMLAAPFVEMLREMLEMRYLWDNPVVMDNAKLVAELGEEPHTPLDRALRIALEGQGCLKPVVAKAA</sequence>
<proteinExistence type="predicted"/>
<dbReference type="RefSeq" id="WP_377353587.1">
    <property type="nucleotide sequence ID" value="NZ_JBHTLQ010000021.1"/>
</dbReference>
<dbReference type="Gene3D" id="3.40.50.720">
    <property type="entry name" value="NAD(P)-binding Rossmann-like Domain"/>
    <property type="match status" value="1"/>
</dbReference>
<evidence type="ECO:0000259" key="1">
    <source>
        <dbReference type="Pfam" id="PF01370"/>
    </source>
</evidence>
<dbReference type="InterPro" id="IPR036291">
    <property type="entry name" value="NAD(P)-bd_dom_sf"/>
</dbReference>
<dbReference type="SUPFAM" id="SSF51735">
    <property type="entry name" value="NAD(P)-binding Rossmann-fold domains"/>
    <property type="match status" value="1"/>
</dbReference>
<reference evidence="3" key="1">
    <citation type="journal article" date="2019" name="Int. J. Syst. Evol. Microbiol.">
        <title>The Global Catalogue of Microorganisms (GCM) 10K type strain sequencing project: providing services to taxonomists for standard genome sequencing and annotation.</title>
        <authorList>
            <consortium name="The Broad Institute Genomics Platform"/>
            <consortium name="The Broad Institute Genome Sequencing Center for Infectious Disease"/>
            <person name="Wu L."/>
            <person name="Ma J."/>
        </authorList>
    </citation>
    <scope>NUCLEOTIDE SEQUENCE [LARGE SCALE GENOMIC DNA]</scope>
    <source>
        <strain evidence="3">CCUG 55074</strain>
    </source>
</reference>
<evidence type="ECO:0000313" key="2">
    <source>
        <dbReference type="EMBL" id="MFD1191067.1"/>
    </source>
</evidence>
<dbReference type="PANTHER" id="PTHR43245">
    <property type="entry name" value="BIFUNCTIONAL POLYMYXIN RESISTANCE PROTEIN ARNA"/>
    <property type="match status" value="1"/>
</dbReference>
<evidence type="ECO:0000313" key="3">
    <source>
        <dbReference type="Proteomes" id="UP001597216"/>
    </source>
</evidence>
<comment type="caution">
    <text evidence="2">The sequence shown here is derived from an EMBL/GenBank/DDBJ whole genome shotgun (WGS) entry which is preliminary data.</text>
</comment>
<dbReference type="InterPro" id="IPR050177">
    <property type="entry name" value="Lipid_A_modif_metabolic_enz"/>
</dbReference>
<accession>A0ABW3T4W7</accession>
<gene>
    <name evidence="2" type="ORF">ACFQ27_10790</name>
</gene>
<protein>
    <submittedName>
        <fullName evidence="2">NAD-dependent epimerase/dehydratase family protein</fullName>
    </submittedName>
</protein>
<dbReference type="Pfam" id="PF01370">
    <property type="entry name" value="Epimerase"/>
    <property type="match status" value="1"/>
</dbReference>
<feature type="domain" description="NAD-dependent epimerase/dehydratase" evidence="1">
    <location>
        <begin position="15"/>
        <end position="237"/>
    </location>
</feature>
<keyword evidence="3" id="KW-1185">Reference proteome</keyword>
<dbReference type="Proteomes" id="UP001597216">
    <property type="component" value="Unassembled WGS sequence"/>
</dbReference>
<dbReference type="InterPro" id="IPR001509">
    <property type="entry name" value="Epimerase_deHydtase"/>
</dbReference>
<dbReference type="EMBL" id="JBHTLQ010000021">
    <property type="protein sequence ID" value="MFD1191067.1"/>
    <property type="molecule type" value="Genomic_DNA"/>
</dbReference>